<evidence type="ECO:0000256" key="1">
    <source>
        <dbReference type="ARBA" id="ARBA00001974"/>
    </source>
</evidence>
<dbReference type="Pfam" id="PF02770">
    <property type="entry name" value="Acyl-CoA_dh_M"/>
    <property type="match status" value="1"/>
</dbReference>
<dbReference type="InterPro" id="IPR009100">
    <property type="entry name" value="AcylCoA_DH/oxidase_NM_dom_sf"/>
</dbReference>
<feature type="domain" description="Acyl-CoA dehydrogenase/oxidase C-terminal" evidence="6">
    <location>
        <begin position="131"/>
        <end position="283"/>
    </location>
</feature>
<comment type="cofactor">
    <cofactor evidence="1 5">
        <name>FAD</name>
        <dbReference type="ChEBI" id="CHEBI:57692"/>
    </cofactor>
</comment>
<evidence type="ECO:0000313" key="8">
    <source>
        <dbReference type="EMBL" id="GAA5342380.1"/>
    </source>
</evidence>
<dbReference type="InterPro" id="IPR006091">
    <property type="entry name" value="Acyl-CoA_Oxase/DH_mid-dom"/>
</dbReference>
<evidence type="ECO:0000256" key="5">
    <source>
        <dbReference type="RuleBase" id="RU362125"/>
    </source>
</evidence>
<keyword evidence="9" id="KW-1185">Reference proteome</keyword>
<proteinExistence type="inferred from homology"/>
<dbReference type="PANTHER" id="PTHR43884:SF12">
    <property type="entry name" value="ISOVALERYL-COA DEHYDROGENASE, MITOCHONDRIAL-RELATED"/>
    <property type="match status" value="1"/>
</dbReference>
<dbReference type="Gene3D" id="1.20.140.10">
    <property type="entry name" value="Butyryl-CoA Dehydrogenase, subunit A, domain 3"/>
    <property type="match status" value="1"/>
</dbReference>
<evidence type="ECO:0000259" key="6">
    <source>
        <dbReference type="Pfam" id="PF00441"/>
    </source>
</evidence>
<protein>
    <recommendedName>
        <fullName evidence="10">Acyl-CoA dehydrogenase</fullName>
    </recommendedName>
</protein>
<dbReference type="Proteomes" id="UP001498935">
    <property type="component" value="Unassembled WGS sequence"/>
</dbReference>
<dbReference type="Gene3D" id="1.10.540.10">
    <property type="entry name" value="Acyl-CoA dehydrogenase/oxidase, N-terminal domain"/>
    <property type="match status" value="1"/>
</dbReference>
<organism evidence="8 9">
    <name type="scientific">Brevibacterium ammoniilyticum</name>
    <dbReference type="NCBI Taxonomy" id="1046555"/>
    <lineage>
        <taxon>Bacteria</taxon>
        <taxon>Bacillati</taxon>
        <taxon>Actinomycetota</taxon>
        <taxon>Actinomycetes</taxon>
        <taxon>Micrococcales</taxon>
        <taxon>Brevibacteriaceae</taxon>
        <taxon>Brevibacterium</taxon>
    </lineage>
</organism>
<dbReference type="InterPro" id="IPR009075">
    <property type="entry name" value="AcylCo_DH/oxidase_C"/>
</dbReference>
<evidence type="ECO:0000256" key="4">
    <source>
        <dbReference type="ARBA" id="ARBA00022827"/>
    </source>
</evidence>
<name>A0ABP9UAJ2_9MICO</name>
<keyword evidence="4 5" id="KW-0274">FAD</keyword>
<feature type="domain" description="Acyl-CoA oxidase/dehydrogenase middle" evidence="7">
    <location>
        <begin position="21"/>
        <end position="118"/>
    </location>
</feature>
<accession>A0ABP9UAJ2</accession>
<dbReference type="CDD" id="cd00567">
    <property type="entry name" value="ACAD"/>
    <property type="match status" value="1"/>
</dbReference>
<evidence type="ECO:0008006" key="10">
    <source>
        <dbReference type="Google" id="ProtNLM"/>
    </source>
</evidence>
<dbReference type="InterPro" id="IPR037069">
    <property type="entry name" value="AcylCoA_DH/ox_N_sf"/>
</dbReference>
<dbReference type="InterPro" id="IPR036250">
    <property type="entry name" value="AcylCo_DH-like_C"/>
</dbReference>
<sequence length="426" mass="44969">MFGTEEQRSRYLPQLLHSASAFALNEAGLGYGIGPLSTTAWFDADNDCYRVSGTKTWITNATIASHAVVLVDLAHTPTSAGGITALLISSDDAGVVRGPHSSFAGLRGLPNGQLHFDDARIPADRAIGSTGEGIDVVLACLAACRAALPVACLATVTTCLENASAWAREERQTTRNLSTNPQIQAHLADLTTTALIANAVTWFALEPSCSTLDAEAAKVIVSELAAHATDVVLQVVGGRGYETAASALLRSEPPSHIERIWRDTRITRIFDSSTEMLKDLIAQPVADAPKLQHLAPSAVSADATPPTPAVSEPWIAELSASLHESLASGPEDLQRRAVAVDCALALYAAHCLDHYRSHLGEDVAPTTAAWNVALDELCTQAEVHLRRLDDAPSRVARADLAAELTSGAINRTVAFTLPLAEIGATK</sequence>
<dbReference type="InterPro" id="IPR046373">
    <property type="entry name" value="Acyl-CoA_Oxase/DH_mid-dom_sf"/>
</dbReference>
<dbReference type="Gene3D" id="2.40.110.10">
    <property type="entry name" value="Butyryl-CoA Dehydrogenase, subunit A, domain 2"/>
    <property type="match status" value="1"/>
</dbReference>
<comment type="caution">
    <text evidence="8">The sequence shown here is derived from an EMBL/GenBank/DDBJ whole genome shotgun (WGS) entry which is preliminary data.</text>
</comment>
<dbReference type="PANTHER" id="PTHR43884">
    <property type="entry name" value="ACYL-COA DEHYDROGENASE"/>
    <property type="match status" value="1"/>
</dbReference>
<gene>
    <name evidence="8" type="ORF">KACC15558_34210</name>
</gene>
<evidence type="ECO:0000256" key="2">
    <source>
        <dbReference type="ARBA" id="ARBA00009347"/>
    </source>
</evidence>
<dbReference type="EMBL" id="BAABNP010000024">
    <property type="protein sequence ID" value="GAA5342380.1"/>
    <property type="molecule type" value="Genomic_DNA"/>
</dbReference>
<evidence type="ECO:0000259" key="7">
    <source>
        <dbReference type="Pfam" id="PF02770"/>
    </source>
</evidence>
<dbReference type="SUPFAM" id="SSF56645">
    <property type="entry name" value="Acyl-CoA dehydrogenase NM domain-like"/>
    <property type="match status" value="1"/>
</dbReference>
<evidence type="ECO:0000256" key="3">
    <source>
        <dbReference type="ARBA" id="ARBA00022630"/>
    </source>
</evidence>
<dbReference type="SUPFAM" id="SSF47203">
    <property type="entry name" value="Acyl-CoA dehydrogenase C-terminal domain-like"/>
    <property type="match status" value="1"/>
</dbReference>
<comment type="similarity">
    <text evidence="2 5">Belongs to the acyl-CoA dehydrogenase family.</text>
</comment>
<keyword evidence="3 5" id="KW-0285">Flavoprotein</keyword>
<reference evidence="8 9" key="1">
    <citation type="submission" date="2024-02" db="EMBL/GenBank/DDBJ databases">
        <title>Characterization of antibiotic resistant novel bacterial strains and their environmental applications.</title>
        <authorList>
            <person name="Manzoor S."/>
            <person name="Abbas S."/>
            <person name="Arshad M."/>
            <person name="Li W.J."/>
            <person name="Ahmed I."/>
        </authorList>
    </citation>
    <scope>NUCLEOTIDE SEQUENCE [LARGE SCALE GENOMIC DNA]</scope>
    <source>
        <strain evidence="8 9">KACC 15558</strain>
    </source>
</reference>
<dbReference type="Pfam" id="PF00441">
    <property type="entry name" value="Acyl-CoA_dh_1"/>
    <property type="match status" value="1"/>
</dbReference>
<evidence type="ECO:0000313" key="9">
    <source>
        <dbReference type="Proteomes" id="UP001498935"/>
    </source>
</evidence>
<keyword evidence="5" id="KW-0560">Oxidoreductase</keyword>